<sequence>FVCRFAFRLSSDISIYRNLVYSRYGILKGEGIIIQTINEMSKIKGPRFLMLELQIKQPEKMVDLKQQLDVLDYFGPIAVWISFFSITFIISVTCILWCCVSKTDDKTVFAKWGMGPRHQLSVAQQKYDSTSTHKAL</sequence>
<organism evidence="2">
    <name type="scientific">Wuchereria bancrofti</name>
    <dbReference type="NCBI Taxonomy" id="6293"/>
    <lineage>
        <taxon>Eukaryota</taxon>
        <taxon>Metazoa</taxon>
        <taxon>Ecdysozoa</taxon>
        <taxon>Nematoda</taxon>
        <taxon>Chromadorea</taxon>
        <taxon>Rhabditida</taxon>
        <taxon>Spirurina</taxon>
        <taxon>Spiruromorpha</taxon>
        <taxon>Filarioidea</taxon>
        <taxon>Onchocercidae</taxon>
        <taxon>Wuchereria</taxon>
    </lineage>
</organism>
<protein>
    <submittedName>
        <fullName evidence="2">Uncharacterized protein</fullName>
    </submittedName>
</protein>
<keyword evidence="1" id="KW-0812">Transmembrane</keyword>
<accession>A0A1I8F077</accession>
<feature type="transmembrane region" description="Helical" evidence="1">
    <location>
        <begin position="77"/>
        <end position="100"/>
    </location>
</feature>
<proteinExistence type="predicted"/>
<keyword evidence="1" id="KW-1133">Transmembrane helix</keyword>
<reference evidence="2" key="1">
    <citation type="submission" date="2016-11" db="UniProtKB">
        <authorList>
            <consortium name="WormBaseParasite"/>
        </authorList>
    </citation>
    <scope>IDENTIFICATION</scope>
    <source>
        <strain evidence="2">pt0022</strain>
    </source>
</reference>
<dbReference type="AlphaFoldDB" id="A0A1I8F077"/>
<dbReference type="Pfam" id="PF21525">
    <property type="entry name" value="Nlp36"/>
    <property type="match status" value="1"/>
</dbReference>
<name>A0A1I8F077_WUCBA</name>
<evidence type="ECO:0000256" key="1">
    <source>
        <dbReference type="SAM" id="Phobius"/>
    </source>
</evidence>
<dbReference type="WBParaSite" id="maker-PairedContig_88-snap-gene-0.4-mRNA-1">
    <property type="protein sequence ID" value="maker-PairedContig_88-snap-gene-0.4-mRNA-1"/>
    <property type="gene ID" value="maker-PairedContig_88-snap-gene-0.4"/>
</dbReference>
<evidence type="ECO:0000313" key="2">
    <source>
        <dbReference type="WBParaSite" id="maker-PairedContig_88-snap-gene-0.4-mRNA-1"/>
    </source>
</evidence>
<keyword evidence="1" id="KW-0472">Membrane</keyword>